<comment type="similarity">
    <text evidence="6">Belongs to the class-I aminoacyl-tRNA synthetase family.</text>
</comment>
<evidence type="ECO:0000256" key="2">
    <source>
        <dbReference type="ARBA" id="ARBA00022741"/>
    </source>
</evidence>
<keyword evidence="1 6" id="KW-0436">Ligase</keyword>
<dbReference type="InterPro" id="IPR020058">
    <property type="entry name" value="Glu/Gln-tRNA-synth_Ib_cat-dom"/>
</dbReference>
<proteinExistence type="inferred from homology"/>
<comment type="caution">
    <text evidence="8">The sequence shown here is derived from an EMBL/GenBank/DDBJ whole genome shotgun (WGS) entry which is preliminary data.</text>
</comment>
<dbReference type="GO" id="GO:0005524">
    <property type="term" value="F:ATP binding"/>
    <property type="evidence" value="ECO:0007669"/>
    <property type="project" value="UniProtKB-KW"/>
</dbReference>
<feature type="domain" description="Glutamyl/glutaminyl-tRNA synthetase class Ib catalytic" evidence="7">
    <location>
        <begin position="41"/>
        <end position="78"/>
    </location>
</feature>
<keyword evidence="2 6" id="KW-0547">Nucleotide-binding</keyword>
<dbReference type="PROSITE" id="PS00178">
    <property type="entry name" value="AA_TRNA_LIGASE_I"/>
    <property type="match status" value="1"/>
</dbReference>
<accession>A0A8S9QKY2</accession>
<keyword evidence="3 6" id="KW-0067">ATP-binding</keyword>
<dbReference type="InterPro" id="IPR001412">
    <property type="entry name" value="aa-tRNA-synth_I_CS"/>
</dbReference>
<name>A0A8S9QKY2_BRACR</name>
<dbReference type="InterPro" id="IPR050132">
    <property type="entry name" value="Gln/Glu-tRNA_Ligase"/>
</dbReference>
<dbReference type="SUPFAM" id="SSF52374">
    <property type="entry name" value="Nucleotidylyl transferase"/>
    <property type="match status" value="1"/>
</dbReference>
<dbReference type="EMBL" id="QGKX02001290">
    <property type="protein sequence ID" value="KAF3538874.1"/>
    <property type="molecule type" value="Genomic_DNA"/>
</dbReference>
<gene>
    <name evidence="8" type="ORF">F2Q69_00024069</name>
</gene>
<reference evidence="8" key="1">
    <citation type="submission" date="2019-12" db="EMBL/GenBank/DDBJ databases">
        <title>Genome sequencing and annotation of Brassica cretica.</title>
        <authorList>
            <person name="Studholme D.J."/>
            <person name="Sarris P."/>
        </authorList>
    </citation>
    <scope>NUCLEOTIDE SEQUENCE</scope>
    <source>
        <strain evidence="8">PFS-109/04</strain>
        <tissue evidence="8">Leaf</tissue>
    </source>
</reference>
<sequence>MFDVMGYSRFFIEVFYSDGSVLECNNKREVLDKHLKVTGGKVYTQFPPEPNGYLHIGHAKAMFVDFGLAKKRGGFCYLSSSCRWSGSFLMERLILGGAPSISIRVLLLPIVRAEVLVGVRLPYGTTCRASETLSFLMERLILGGAPSISIRVLLLPIVRAEVLVGVRLLIVFSDFWLSDSRRSSSCFAVVDGVAPIVKIFRRAFGFSSSEVDSSS</sequence>
<dbReference type="PANTHER" id="PTHR43097:SF4">
    <property type="entry name" value="GLUTAMINE--TRNA LIGASE"/>
    <property type="match status" value="1"/>
</dbReference>
<dbReference type="GO" id="GO:0006425">
    <property type="term" value="P:glutaminyl-tRNA aminoacylation"/>
    <property type="evidence" value="ECO:0007669"/>
    <property type="project" value="TreeGrafter"/>
</dbReference>
<dbReference type="InterPro" id="IPR014729">
    <property type="entry name" value="Rossmann-like_a/b/a_fold"/>
</dbReference>
<dbReference type="GO" id="GO:0004819">
    <property type="term" value="F:glutamine-tRNA ligase activity"/>
    <property type="evidence" value="ECO:0007669"/>
    <property type="project" value="TreeGrafter"/>
</dbReference>
<evidence type="ECO:0000259" key="7">
    <source>
        <dbReference type="Pfam" id="PF00749"/>
    </source>
</evidence>
<evidence type="ECO:0000256" key="1">
    <source>
        <dbReference type="ARBA" id="ARBA00022598"/>
    </source>
</evidence>
<keyword evidence="5 6" id="KW-0030">Aminoacyl-tRNA synthetase</keyword>
<evidence type="ECO:0000313" key="9">
    <source>
        <dbReference type="Proteomes" id="UP000712600"/>
    </source>
</evidence>
<dbReference type="GO" id="GO:0005829">
    <property type="term" value="C:cytosol"/>
    <property type="evidence" value="ECO:0007669"/>
    <property type="project" value="TreeGrafter"/>
</dbReference>
<organism evidence="8 9">
    <name type="scientific">Brassica cretica</name>
    <name type="common">Mustard</name>
    <dbReference type="NCBI Taxonomy" id="69181"/>
    <lineage>
        <taxon>Eukaryota</taxon>
        <taxon>Viridiplantae</taxon>
        <taxon>Streptophyta</taxon>
        <taxon>Embryophyta</taxon>
        <taxon>Tracheophyta</taxon>
        <taxon>Spermatophyta</taxon>
        <taxon>Magnoliopsida</taxon>
        <taxon>eudicotyledons</taxon>
        <taxon>Gunneridae</taxon>
        <taxon>Pentapetalae</taxon>
        <taxon>rosids</taxon>
        <taxon>malvids</taxon>
        <taxon>Brassicales</taxon>
        <taxon>Brassicaceae</taxon>
        <taxon>Brassiceae</taxon>
        <taxon>Brassica</taxon>
    </lineage>
</organism>
<dbReference type="Gene3D" id="3.40.50.620">
    <property type="entry name" value="HUPs"/>
    <property type="match status" value="1"/>
</dbReference>
<dbReference type="Pfam" id="PF00749">
    <property type="entry name" value="tRNA-synt_1c"/>
    <property type="match status" value="1"/>
</dbReference>
<dbReference type="PANTHER" id="PTHR43097">
    <property type="entry name" value="GLUTAMINE-TRNA LIGASE"/>
    <property type="match status" value="1"/>
</dbReference>
<evidence type="ECO:0000313" key="8">
    <source>
        <dbReference type="EMBL" id="KAF3538874.1"/>
    </source>
</evidence>
<keyword evidence="4 6" id="KW-0648">Protein biosynthesis</keyword>
<evidence type="ECO:0000256" key="4">
    <source>
        <dbReference type="ARBA" id="ARBA00022917"/>
    </source>
</evidence>
<dbReference type="GO" id="GO:0048608">
    <property type="term" value="P:reproductive structure development"/>
    <property type="evidence" value="ECO:0007669"/>
    <property type="project" value="UniProtKB-ARBA"/>
</dbReference>
<protein>
    <recommendedName>
        <fullName evidence="7">Glutamyl/glutaminyl-tRNA synthetase class Ib catalytic domain-containing protein</fullName>
    </recommendedName>
</protein>
<dbReference type="AlphaFoldDB" id="A0A8S9QKY2"/>
<evidence type="ECO:0000256" key="3">
    <source>
        <dbReference type="ARBA" id="ARBA00022840"/>
    </source>
</evidence>
<evidence type="ECO:0000256" key="6">
    <source>
        <dbReference type="RuleBase" id="RU363037"/>
    </source>
</evidence>
<dbReference type="GO" id="GO:0009791">
    <property type="term" value="P:post-embryonic development"/>
    <property type="evidence" value="ECO:0007669"/>
    <property type="project" value="UniProtKB-ARBA"/>
</dbReference>
<dbReference type="Proteomes" id="UP000712600">
    <property type="component" value="Unassembled WGS sequence"/>
</dbReference>
<evidence type="ECO:0000256" key="5">
    <source>
        <dbReference type="ARBA" id="ARBA00023146"/>
    </source>
</evidence>